<name>L8WXT3_THACA</name>
<proteinExistence type="predicted"/>
<evidence type="ECO:0000256" key="1">
    <source>
        <dbReference type="SAM" id="MobiDB-lite"/>
    </source>
</evidence>
<dbReference type="AlphaFoldDB" id="L8WXT3"/>
<dbReference type="HOGENOM" id="CLU_2795691_0_0_1"/>
<reference evidence="2 3" key="1">
    <citation type="journal article" date="2013" name="Nat. Commun.">
        <title>The evolution and pathogenic mechanisms of the rice sheath blight pathogen.</title>
        <authorList>
            <person name="Zheng A."/>
            <person name="Lin R."/>
            <person name="Xu L."/>
            <person name="Qin P."/>
            <person name="Tang C."/>
            <person name="Ai P."/>
            <person name="Zhang D."/>
            <person name="Liu Y."/>
            <person name="Sun Z."/>
            <person name="Feng H."/>
            <person name="Wang Y."/>
            <person name="Chen Y."/>
            <person name="Liang X."/>
            <person name="Fu R."/>
            <person name="Li Q."/>
            <person name="Zhang J."/>
            <person name="Yu X."/>
            <person name="Xie Z."/>
            <person name="Ding L."/>
            <person name="Guan P."/>
            <person name="Tang J."/>
            <person name="Liang Y."/>
            <person name="Wang S."/>
            <person name="Deng Q."/>
            <person name="Li S."/>
            <person name="Zhu J."/>
            <person name="Wang L."/>
            <person name="Liu H."/>
            <person name="Li P."/>
        </authorList>
    </citation>
    <scope>NUCLEOTIDE SEQUENCE [LARGE SCALE GENOMIC DNA]</scope>
    <source>
        <strain evidence="3">AG-1 IA</strain>
    </source>
</reference>
<dbReference type="Proteomes" id="UP000011668">
    <property type="component" value="Unassembled WGS sequence"/>
</dbReference>
<feature type="region of interest" description="Disordered" evidence="1">
    <location>
        <begin position="1"/>
        <end position="23"/>
    </location>
</feature>
<organism evidence="2 3">
    <name type="scientific">Thanatephorus cucumeris (strain AG1-IA)</name>
    <name type="common">Rice sheath blight fungus</name>
    <name type="synonym">Rhizoctonia solani</name>
    <dbReference type="NCBI Taxonomy" id="983506"/>
    <lineage>
        <taxon>Eukaryota</taxon>
        <taxon>Fungi</taxon>
        <taxon>Dikarya</taxon>
        <taxon>Basidiomycota</taxon>
        <taxon>Agaricomycotina</taxon>
        <taxon>Agaricomycetes</taxon>
        <taxon>Cantharellales</taxon>
        <taxon>Ceratobasidiaceae</taxon>
        <taxon>Rhizoctonia</taxon>
        <taxon>Rhizoctonia solani AG-1</taxon>
    </lineage>
</organism>
<comment type="caution">
    <text evidence="2">The sequence shown here is derived from an EMBL/GenBank/DDBJ whole genome shotgun (WGS) entry which is preliminary data.</text>
</comment>
<sequence length="68" mass="7526">MVLPFRGLTLSPPLEDHDGSRYRNKGHQPLFASPLICSSRRVLLDQSQSNPVHTNSSRGILSILPCVD</sequence>
<dbReference type="EMBL" id="AFRT01001115">
    <property type="protein sequence ID" value="ELU41174.1"/>
    <property type="molecule type" value="Genomic_DNA"/>
</dbReference>
<evidence type="ECO:0000313" key="3">
    <source>
        <dbReference type="Proteomes" id="UP000011668"/>
    </source>
</evidence>
<gene>
    <name evidence="2" type="ORF">AG1IA_04796</name>
</gene>
<evidence type="ECO:0000313" key="2">
    <source>
        <dbReference type="EMBL" id="ELU41174.1"/>
    </source>
</evidence>
<accession>L8WXT3</accession>
<keyword evidence="3" id="KW-1185">Reference proteome</keyword>
<protein>
    <submittedName>
        <fullName evidence="2">Uncharacterized protein</fullName>
    </submittedName>
</protein>